<dbReference type="PANTHER" id="PTHR33908">
    <property type="entry name" value="MANNOSYLTRANSFERASE YKCB-RELATED"/>
    <property type="match status" value="1"/>
</dbReference>
<evidence type="ECO:0000313" key="9">
    <source>
        <dbReference type="EMBL" id="PZQ81875.1"/>
    </source>
</evidence>
<dbReference type="EMBL" id="QFQD01000038">
    <property type="protein sequence ID" value="PZQ81875.1"/>
    <property type="molecule type" value="Genomic_DNA"/>
</dbReference>
<gene>
    <name evidence="9" type="ORF">DI549_12980</name>
</gene>
<dbReference type="AlphaFoldDB" id="A0A2W5R4C3"/>
<feature type="transmembrane region" description="Helical" evidence="8">
    <location>
        <begin position="406"/>
        <end position="426"/>
    </location>
</feature>
<evidence type="ECO:0000256" key="2">
    <source>
        <dbReference type="ARBA" id="ARBA00022475"/>
    </source>
</evidence>
<keyword evidence="6 8" id="KW-1133">Transmembrane helix</keyword>
<dbReference type="GO" id="GO:0016763">
    <property type="term" value="F:pentosyltransferase activity"/>
    <property type="evidence" value="ECO:0007669"/>
    <property type="project" value="TreeGrafter"/>
</dbReference>
<feature type="transmembrane region" description="Helical" evidence="8">
    <location>
        <begin position="347"/>
        <end position="372"/>
    </location>
</feature>
<dbReference type="GO" id="GO:0005886">
    <property type="term" value="C:plasma membrane"/>
    <property type="evidence" value="ECO:0007669"/>
    <property type="project" value="UniProtKB-SubCell"/>
</dbReference>
<feature type="transmembrane region" description="Helical" evidence="8">
    <location>
        <begin position="212"/>
        <end position="231"/>
    </location>
</feature>
<dbReference type="PANTHER" id="PTHR33908:SF3">
    <property type="entry name" value="UNDECAPRENYL PHOSPHATE-ALPHA-4-AMINO-4-DEOXY-L-ARABINOSE ARABINOSYL TRANSFERASE"/>
    <property type="match status" value="1"/>
</dbReference>
<evidence type="ECO:0000256" key="5">
    <source>
        <dbReference type="ARBA" id="ARBA00022692"/>
    </source>
</evidence>
<evidence type="ECO:0000256" key="6">
    <source>
        <dbReference type="ARBA" id="ARBA00022989"/>
    </source>
</evidence>
<dbReference type="GO" id="GO:0010041">
    <property type="term" value="P:response to iron(III) ion"/>
    <property type="evidence" value="ECO:0007669"/>
    <property type="project" value="TreeGrafter"/>
</dbReference>
<feature type="transmembrane region" description="Helical" evidence="8">
    <location>
        <begin position="264"/>
        <end position="287"/>
    </location>
</feature>
<organism evidence="9 10">
    <name type="scientific">Ancylobacter novellus</name>
    <name type="common">Thiobacillus novellus</name>
    <dbReference type="NCBI Taxonomy" id="921"/>
    <lineage>
        <taxon>Bacteria</taxon>
        <taxon>Pseudomonadati</taxon>
        <taxon>Pseudomonadota</taxon>
        <taxon>Alphaproteobacteria</taxon>
        <taxon>Hyphomicrobiales</taxon>
        <taxon>Xanthobacteraceae</taxon>
        <taxon>Ancylobacter</taxon>
    </lineage>
</organism>
<evidence type="ECO:0000256" key="4">
    <source>
        <dbReference type="ARBA" id="ARBA00022679"/>
    </source>
</evidence>
<dbReference type="InterPro" id="IPR050297">
    <property type="entry name" value="LipidA_mod_glycosyltrf_83"/>
</dbReference>
<evidence type="ECO:0000256" key="8">
    <source>
        <dbReference type="SAM" id="Phobius"/>
    </source>
</evidence>
<evidence type="ECO:0000256" key="7">
    <source>
        <dbReference type="ARBA" id="ARBA00023136"/>
    </source>
</evidence>
<comment type="caution">
    <text evidence="9">The sequence shown here is derived from an EMBL/GenBank/DDBJ whole genome shotgun (WGS) entry which is preliminary data.</text>
</comment>
<feature type="transmembrane region" description="Helical" evidence="8">
    <location>
        <begin position="294"/>
        <end position="312"/>
    </location>
</feature>
<feature type="transmembrane region" description="Helical" evidence="8">
    <location>
        <begin position="318"/>
        <end position="335"/>
    </location>
</feature>
<keyword evidence="7 8" id="KW-0472">Membrane</keyword>
<dbReference type="Proteomes" id="UP000248887">
    <property type="component" value="Unassembled WGS sequence"/>
</dbReference>
<keyword evidence="4 9" id="KW-0808">Transferase</keyword>
<proteinExistence type="predicted"/>
<dbReference type="GO" id="GO:0009103">
    <property type="term" value="P:lipopolysaccharide biosynthetic process"/>
    <property type="evidence" value="ECO:0007669"/>
    <property type="project" value="TreeGrafter"/>
</dbReference>
<evidence type="ECO:0000256" key="3">
    <source>
        <dbReference type="ARBA" id="ARBA00022676"/>
    </source>
</evidence>
<protein>
    <submittedName>
        <fullName evidence="9">Glycosyl transferase</fullName>
    </submittedName>
</protein>
<evidence type="ECO:0000313" key="10">
    <source>
        <dbReference type="Proteomes" id="UP000248887"/>
    </source>
</evidence>
<accession>A0A2W5R4C3</accession>
<name>A0A2W5R4C3_ANCNO</name>
<feature type="transmembrane region" description="Helical" evidence="8">
    <location>
        <begin position="169"/>
        <end position="200"/>
    </location>
</feature>
<feature type="transmembrane region" description="Helical" evidence="8">
    <location>
        <begin position="106"/>
        <end position="124"/>
    </location>
</feature>
<feature type="transmembrane region" description="Helical" evidence="8">
    <location>
        <begin position="378"/>
        <end position="399"/>
    </location>
</feature>
<evidence type="ECO:0000256" key="1">
    <source>
        <dbReference type="ARBA" id="ARBA00004651"/>
    </source>
</evidence>
<reference evidence="9 10" key="1">
    <citation type="submission" date="2017-08" db="EMBL/GenBank/DDBJ databases">
        <title>Infants hospitalized years apart are colonized by the same room-sourced microbial strains.</title>
        <authorList>
            <person name="Brooks B."/>
            <person name="Olm M.R."/>
            <person name="Firek B.A."/>
            <person name="Baker R."/>
            <person name="Thomas B.C."/>
            <person name="Morowitz M.J."/>
            <person name="Banfield J.F."/>
        </authorList>
    </citation>
    <scope>NUCLEOTIDE SEQUENCE [LARGE SCALE GENOMIC DNA]</scope>
    <source>
        <strain evidence="9">S2_005_001_R2_27</strain>
    </source>
</reference>
<keyword evidence="3" id="KW-0328">Glycosyltransferase</keyword>
<comment type="subcellular location">
    <subcellularLocation>
        <location evidence="1">Cell membrane</location>
        <topology evidence="1">Multi-pass membrane protein</topology>
    </subcellularLocation>
</comment>
<keyword evidence="2" id="KW-1003">Cell membrane</keyword>
<sequence length="542" mass="57982">MSLFAFLPGTFAIPVLDRDEARFAVISQQMVETGNLADVRIGTEWPRTRPLGQHWLQAAVVATADALGVRHATRVIGLYRLPSLGFGLAAVLLTFWAALAFVGRRAALFAALLLATSAAVGVAARVAVPDAALLAASAAMIGALGRHYMRQGAPAETGGAPAYPVDWRLAAIFWGALAGAFFIKGLITPFYPALALATLIALDRSPRLLRGFAPLQGLGACLAVGLVWFLIRHYASGADWPVPENIIGRVTPAFPGLGIPPGSYFLMFWGLFWPAAPLAALAVPVIWAARQLRAVRYLLAWLLPAWVVMEFLPAKIPGYAVPLFPAIAILVALAMERGALALSNTRLVRLLWLWPVIGALIAVLALLGLALFDRTTSLLAWPLLLVGFFALVAAAGAVRELGLERAALLAMAGMLVSGFGVMQLIVPQMRSVWISPRLASIANAMTCAPEAGPVTIGSAGYNEPSLAFLLPGRLRLLDGAAAADFLNEGGCRLVFVERRQEARFVRRAESLGMRIERGVDIDGFEYTDGRRLRISVYRKPGS</sequence>
<feature type="transmembrane region" description="Helical" evidence="8">
    <location>
        <begin position="78"/>
        <end position="100"/>
    </location>
</feature>
<keyword evidence="5 8" id="KW-0812">Transmembrane</keyword>